<dbReference type="GO" id="GO:0016020">
    <property type="term" value="C:membrane"/>
    <property type="evidence" value="ECO:0007669"/>
    <property type="project" value="InterPro"/>
</dbReference>
<dbReference type="Pfam" id="PF07730">
    <property type="entry name" value="HisKA_3"/>
    <property type="match status" value="1"/>
</dbReference>
<dbReference type="InterPro" id="IPR050482">
    <property type="entry name" value="Sensor_HK_TwoCompSys"/>
</dbReference>
<dbReference type="InterPro" id="IPR011712">
    <property type="entry name" value="Sig_transdc_His_kin_sub3_dim/P"/>
</dbReference>
<feature type="transmembrane region" description="Helical" evidence="6">
    <location>
        <begin position="149"/>
        <end position="169"/>
    </location>
</feature>
<dbReference type="SUPFAM" id="SSF55874">
    <property type="entry name" value="ATPase domain of HSP90 chaperone/DNA topoisomerase II/histidine kinase"/>
    <property type="match status" value="1"/>
</dbReference>
<keyword evidence="3" id="KW-0902">Two-component regulatory system</keyword>
<feature type="compositionally biased region" description="Low complexity" evidence="5">
    <location>
        <begin position="400"/>
        <end position="414"/>
    </location>
</feature>
<dbReference type="GO" id="GO:0046983">
    <property type="term" value="F:protein dimerization activity"/>
    <property type="evidence" value="ECO:0007669"/>
    <property type="project" value="InterPro"/>
</dbReference>
<dbReference type="PANTHER" id="PTHR24421">
    <property type="entry name" value="NITRATE/NITRITE SENSOR PROTEIN NARX-RELATED"/>
    <property type="match status" value="1"/>
</dbReference>
<dbReference type="SMART" id="SM00387">
    <property type="entry name" value="HATPase_c"/>
    <property type="match status" value="1"/>
</dbReference>
<keyword evidence="9" id="KW-1185">Reference proteome</keyword>
<dbReference type="Gene3D" id="1.20.5.1930">
    <property type="match status" value="1"/>
</dbReference>
<feature type="region of interest" description="Disordered" evidence="5">
    <location>
        <begin position="400"/>
        <end position="421"/>
    </location>
</feature>
<keyword evidence="6" id="KW-0472">Membrane</keyword>
<evidence type="ECO:0000256" key="6">
    <source>
        <dbReference type="SAM" id="Phobius"/>
    </source>
</evidence>
<keyword evidence="6" id="KW-1133">Transmembrane helix</keyword>
<evidence type="ECO:0000256" key="2">
    <source>
        <dbReference type="ARBA" id="ARBA00022777"/>
    </source>
</evidence>
<gene>
    <name evidence="8" type="primary">liaS_1</name>
    <name evidence="8" type="ORF">PSET11_01092</name>
</gene>
<keyword evidence="4" id="KW-0175">Coiled coil</keyword>
<evidence type="ECO:0000313" key="9">
    <source>
        <dbReference type="Proteomes" id="UP000280861"/>
    </source>
</evidence>
<evidence type="ECO:0000256" key="3">
    <source>
        <dbReference type="ARBA" id="ARBA00023012"/>
    </source>
</evidence>
<accession>A0A3P5WUW6</accession>
<dbReference type="InterPro" id="IPR036890">
    <property type="entry name" value="HATPase_C_sf"/>
</dbReference>
<evidence type="ECO:0000256" key="5">
    <source>
        <dbReference type="SAM" id="MobiDB-lite"/>
    </source>
</evidence>
<dbReference type="AlphaFoldDB" id="A0A3P5WUW6"/>
<feature type="transmembrane region" description="Helical" evidence="6">
    <location>
        <begin position="52"/>
        <end position="69"/>
    </location>
</feature>
<feature type="domain" description="Histidine kinase/HSP90-like ATPase" evidence="7">
    <location>
        <begin position="310"/>
        <end position="402"/>
    </location>
</feature>
<keyword evidence="1 8" id="KW-0808">Transferase</keyword>
<feature type="coiled-coil region" evidence="4">
    <location>
        <begin position="172"/>
        <end position="206"/>
    </location>
</feature>
<dbReference type="CDD" id="cd16917">
    <property type="entry name" value="HATPase_UhpB-NarQ-NarX-like"/>
    <property type="match status" value="1"/>
</dbReference>
<dbReference type="PIRSF" id="PIRSF037434">
    <property type="entry name" value="STHK_ChrS"/>
    <property type="match status" value="1"/>
</dbReference>
<sequence>MTVANDGGRSARLLPARSVWTTSMVWWHLGFYAALVSVAYLTLFGQPVTAETAIVLVSMGVLAAVYPFLTRVSDLRTGRSSLYVVVLVLVVVFLAFVNNSSGALLFIAFPQVWMFTASQKQGIVATAVLCAGVAAGQVSRWGFATPDVYGITAQLVTSFVASCMIGLWISRVIEQSEQRAQLLAELEATRADLNAAEQARGALAERERMAREIHDTLAQGFTSIAMLSEAGQAQLRRDGPPELRRTLETISSTARESLAEARSLVASGVPTDVRGGDLLAALQRLPTSMHLAGIRVAVQIPETLPQLSSIHQVALLRTAQEALNNVRRHASATSATVKLRLAASGELRLSIEDNGTGFDPAAASPGFGLRSMAARLAEIGGWLDVASTGAGTRLTAVVPVPAGDAPGAPGTPKPATKEHPA</sequence>
<dbReference type="EC" id="2.7.13.3" evidence="8"/>
<keyword evidence="2 8" id="KW-0418">Kinase</keyword>
<dbReference type="InterPro" id="IPR017205">
    <property type="entry name" value="Sig_transdc_His_kinase_ChrS"/>
</dbReference>
<name>A0A3P5WUW6_9MICC</name>
<dbReference type="Gene3D" id="3.30.565.10">
    <property type="entry name" value="Histidine kinase-like ATPase, C-terminal domain"/>
    <property type="match status" value="1"/>
</dbReference>
<dbReference type="GO" id="GO:0000155">
    <property type="term" value="F:phosphorelay sensor kinase activity"/>
    <property type="evidence" value="ECO:0007669"/>
    <property type="project" value="InterPro"/>
</dbReference>
<feature type="transmembrane region" description="Helical" evidence="6">
    <location>
        <begin position="122"/>
        <end position="143"/>
    </location>
</feature>
<feature type="transmembrane region" description="Helical" evidence="6">
    <location>
        <begin position="25"/>
        <end position="45"/>
    </location>
</feature>
<evidence type="ECO:0000256" key="1">
    <source>
        <dbReference type="ARBA" id="ARBA00022679"/>
    </source>
</evidence>
<evidence type="ECO:0000313" key="8">
    <source>
        <dbReference type="EMBL" id="VDC22990.1"/>
    </source>
</evidence>
<keyword evidence="6" id="KW-0812">Transmembrane</keyword>
<feature type="transmembrane region" description="Helical" evidence="6">
    <location>
        <begin position="81"/>
        <end position="110"/>
    </location>
</feature>
<protein>
    <submittedName>
        <fullName evidence="8">Sensor histidine kinase LiaS</fullName>
        <ecNumber evidence="8">2.7.13.3</ecNumber>
    </submittedName>
</protein>
<dbReference type="InterPro" id="IPR003594">
    <property type="entry name" value="HATPase_dom"/>
</dbReference>
<dbReference type="Pfam" id="PF02518">
    <property type="entry name" value="HATPase_c"/>
    <property type="match status" value="1"/>
</dbReference>
<reference evidence="8 9" key="1">
    <citation type="submission" date="2018-11" db="EMBL/GenBank/DDBJ databases">
        <authorList>
            <person name="Criscuolo A."/>
        </authorList>
    </citation>
    <scope>NUCLEOTIDE SEQUENCE [LARGE SCALE GENOMIC DNA]</scope>
    <source>
        <strain evidence="8">AT11b</strain>
    </source>
</reference>
<dbReference type="Proteomes" id="UP000280861">
    <property type="component" value="Unassembled WGS sequence"/>
</dbReference>
<evidence type="ECO:0000256" key="4">
    <source>
        <dbReference type="SAM" id="Coils"/>
    </source>
</evidence>
<dbReference type="EMBL" id="UXAU01000018">
    <property type="protein sequence ID" value="VDC22990.1"/>
    <property type="molecule type" value="Genomic_DNA"/>
</dbReference>
<proteinExistence type="predicted"/>
<organism evidence="8 9">
    <name type="scientific">Arthrobacter ulcerisalmonis</name>
    <dbReference type="NCBI Taxonomy" id="2483813"/>
    <lineage>
        <taxon>Bacteria</taxon>
        <taxon>Bacillati</taxon>
        <taxon>Actinomycetota</taxon>
        <taxon>Actinomycetes</taxon>
        <taxon>Micrococcales</taxon>
        <taxon>Micrococcaceae</taxon>
        <taxon>Arthrobacter</taxon>
    </lineage>
</organism>
<evidence type="ECO:0000259" key="7">
    <source>
        <dbReference type="SMART" id="SM00387"/>
    </source>
</evidence>